<dbReference type="InterPro" id="IPR005500">
    <property type="entry name" value="DUF309"/>
</dbReference>
<gene>
    <name evidence="1" type="ORF">DNH61_23715</name>
</gene>
<dbReference type="Proteomes" id="UP000249522">
    <property type="component" value="Unassembled WGS sequence"/>
</dbReference>
<evidence type="ECO:0000313" key="2">
    <source>
        <dbReference type="Proteomes" id="UP000249522"/>
    </source>
</evidence>
<protein>
    <submittedName>
        <fullName evidence="1">DUF309 domain-containing protein</fullName>
    </submittedName>
</protein>
<dbReference type="RefSeq" id="WP_111149295.1">
    <property type="nucleotide sequence ID" value="NZ_QKRB01000057.1"/>
</dbReference>
<proteinExistence type="predicted"/>
<dbReference type="Pfam" id="PF03745">
    <property type="entry name" value="DUF309"/>
    <property type="match status" value="1"/>
</dbReference>
<comment type="caution">
    <text evidence="1">The sequence shown here is derived from an EMBL/GenBank/DDBJ whole genome shotgun (WGS) entry which is preliminary data.</text>
</comment>
<dbReference type="InterPro" id="IPR023203">
    <property type="entry name" value="TTHA0068_sf"/>
</dbReference>
<evidence type="ECO:0000313" key="1">
    <source>
        <dbReference type="EMBL" id="PZD93626.1"/>
    </source>
</evidence>
<dbReference type="PANTHER" id="PTHR34796">
    <property type="entry name" value="EXPRESSED PROTEIN"/>
    <property type="match status" value="1"/>
</dbReference>
<name>A0A2W1L2Q8_9BACL</name>
<dbReference type="EMBL" id="QKRB01000057">
    <property type="protein sequence ID" value="PZD93626.1"/>
    <property type="molecule type" value="Genomic_DNA"/>
</dbReference>
<dbReference type="OrthoDB" id="165483at2"/>
<dbReference type="AlphaFoldDB" id="A0A2W1L2Q8"/>
<dbReference type="Gene3D" id="1.10.3450.10">
    <property type="entry name" value="TTHA0068-like"/>
    <property type="match status" value="1"/>
</dbReference>
<organism evidence="1 2">
    <name type="scientific">Paenibacillus sambharensis</name>
    <dbReference type="NCBI Taxonomy" id="1803190"/>
    <lineage>
        <taxon>Bacteria</taxon>
        <taxon>Bacillati</taxon>
        <taxon>Bacillota</taxon>
        <taxon>Bacilli</taxon>
        <taxon>Bacillales</taxon>
        <taxon>Paenibacillaceae</taxon>
        <taxon>Paenibacillus</taxon>
    </lineage>
</organism>
<reference evidence="1 2" key="1">
    <citation type="submission" date="2018-06" db="EMBL/GenBank/DDBJ databases">
        <title>Paenibacillus imtechensis sp. nov.</title>
        <authorList>
            <person name="Pinnaka A.K."/>
            <person name="Singh H."/>
            <person name="Kaur M."/>
        </authorList>
    </citation>
    <scope>NUCLEOTIDE SEQUENCE [LARGE SCALE GENOMIC DNA]</scope>
    <source>
        <strain evidence="1 2">SMB1</strain>
    </source>
</reference>
<accession>A0A2W1L2Q8</accession>
<dbReference type="SUPFAM" id="SSF140663">
    <property type="entry name" value="TTHA0068-like"/>
    <property type="match status" value="1"/>
</dbReference>
<dbReference type="PANTHER" id="PTHR34796:SF1">
    <property type="entry name" value="EXPRESSED PROTEIN"/>
    <property type="match status" value="1"/>
</dbReference>
<sequence length="179" mass="20467">MSDYPEPYLEYLIQFHAVRDYFECHELLEEYWKTIPAEVEGREVWVGLIQIAVAQYHHRRGNTAGALKMFEQSAERLKPSSLESLGLDGHAVMERVSERIAKLSSMGSKTPYVEFNLPFQDKSMLSYLQQVSGSRGLKWGAQTDAADDQLVHRHTLRDRSEVIAARKASAARKLQERKG</sequence>
<keyword evidence="2" id="KW-1185">Reference proteome</keyword>